<keyword evidence="6 7" id="KW-0472">Membrane</keyword>
<dbReference type="Pfam" id="PF21082">
    <property type="entry name" value="MS_channel_3rd"/>
    <property type="match status" value="1"/>
</dbReference>
<gene>
    <name evidence="10" type="ORF">DI598_01455</name>
</gene>
<reference evidence="10 11" key="1">
    <citation type="submission" date="2017-11" db="EMBL/GenBank/DDBJ databases">
        <title>Infants hospitalized years apart are colonized by the same room-sourced microbial strains.</title>
        <authorList>
            <person name="Brooks B."/>
            <person name="Olm M.R."/>
            <person name="Firek B.A."/>
            <person name="Baker R."/>
            <person name="Thomas B.C."/>
            <person name="Morowitz M.J."/>
            <person name="Banfield J.F."/>
        </authorList>
    </citation>
    <scope>NUCLEOTIDE SEQUENCE [LARGE SCALE GENOMIC DNA]</scope>
    <source>
        <strain evidence="10">S2_009_000_R2_76</strain>
    </source>
</reference>
<dbReference type="PANTHER" id="PTHR30221:SF18">
    <property type="entry name" value="SLL0590 PROTEIN"/>
    <property type="match status" value="1"/>
</dbReference>
<dbReference type="InterPro" id="IPR049278">
    <property type="entry name" value="MS_channel_C"/>
</dbReference>
<feature type="transmembrane region" description="Helical" evidence="7">
    <location>
        <begin position="347"/>
        <end position="370"/>
    </location>
</feature>
<evidence type="ECO:0000313" key="10">
    <source>
        <dbReference type="EMBL" id="PZP52164.1"/>
    </source>
</evidence>
<evidence type="ECO:0000256" key="3">
    <source>
        <dbReference type="ARBA" id="ARBA00022475"/>
    </source>
</evidence>
<evidence type="ECO:0000256" key="1">
    <source>
        <dbReference type="ARBA" id="ARBA00004651"/>
    </source>
</evidence>
<proteinExistence type="inferred from homology"/>
<keyword evidence="5 7" id="KW-1133">Transmembrane helix</keyword>
<evidence type="ECO:0000259" key="9">
    <source>
        <dbReference type="Pfam" id="PF21082"/>
    </source>
</evidence>
<feature type="transmembrane region" description="Helical" evidence="7">
    <location>
        <begin position="304"/>
        <end position="327"/>
    </location>
</feature>
<accession>A0A2W5FCW7</accession>
<dbReference type="InterPro" id="IPR011066">
    <property type="entry name" value="MscS_channel_C_sf"/>
</dbReference>
<evidence type="ECO:0000259" key="8">
    <source>
        <dbReference type="Pfam" id="PF00924"/>
    </source>
</evidence>
<dbReference type="SUPFAM" id="SSF50182">
    <property type="entry name" value="Sm-like ribonucleoproteins"/>
    <property type="match status" value="1"/>
</dbReference>
<comment type="subcellular location">
    <subcellularLocation>
        <location evidence="1">Cell membrane</location>
        <topology evidence="1">Multi-pass membrane protein</topology>
    </subcellularLocation>
</comment>
<evidence type="ECO:0000256" key="5">
    <source>
        <dbReference type="ARBA" id="ARBA00022989"/>
    </source>
</evidence>
<dbReference type="InterPro" id="IPR010920">
    <property type="entry name" value="LSM_dom_sf"/>
</dbReference>
<feature type="transmembrane region" description="Helical" evidence="7">
    <location>
        <begin position="242"/>
        <end position="267"/>
    </location>
</feature>
<name>A0A2W5FCW7_9SPHI</name>
<protein>
    <recommendedName>
        <fullName evidence="12">MscS Mechanosensitive ion channel</fullName>
    </recommendedName>
</protein>
<evidence type="ECO:0008006" key="12">
    <source>
        <dbReference type="Google" id="ProtNLM"/>
    </source>
</evidence>
<dbReference type="EMBL" id="QFOI01000011">
    <property type="protein sequence ID" value="PZP52164.1"/>
    <property type="molecule type" value="Genomic_DNA"/>
</dbReference>
<sequence>MKSTTFMVGRNRMDIMLKTFFLNLSHILKSKWPKFMAVLVMVLVFNCVSAQQDSTHLSQKEWYNKTLRDREIQHLKDSIALDMLHSQLQRGNSSSEQKILQAKLDSLQAKDSLSMILAKDSIDNLRANTNPVPVIFIDDTLYSIYTQLGPYAATKRVKDLELKLKHLYELPVYTPDSLMTDYHSDISLIKYKGEVIAAVTYLDAIWANKDLNLLLDEYAKRINSVVVANRENNSWNRTLERWGIALAVVLGILVAIYCVNRGFMYIVKKLIRSKSNAIRGIKINNYRIFSRAHVLSFLIQVLKVLRWIAIAIVIYAGFTFILSRFPYTHEWADSIVNWFKSPIVKGIMAFVHYLPNLLTIAFIVFVYYFLNKALFALGKEIESGKLRIKGFYPEWGLVTYKIVRFVLLVLVIVLVFPYLPGAHSDVFKGVSVFIGVLISIGSSSAISNTIAGLVITYMRPFKIGDWIKVGDSTGCVLEKNLLVTRMRTLQNEDITLPNTTILTGKTINYSESSRDPRCKGLVITVDLTIGYEVDWRVVTKLLMESAEKTDRVLAFPKPFVLQREFKNYNVSYQLNAYINEPEDMFFIHSDLLHKVMDIFHENNIEIRSPDYININETIKNE</sequence>
<dbReference type="SUPFAM" id="SSF82689">
    <property type="entry name" value="Mechanosensitive channel protein MscS (YggB), C-terminal domain"/>
    <property type="match status" value="1"/>
</dbReference>
<dbReference type="Gene3D" id="2.30.30.60">
    <property type="match status" value="1"/>
</dbReference>
<comment type="caution">
    <text evidence="10">The sequence shown here is derived from an EMBL/GenBank/DDBJ whole genome shotgun (WGS) entry which is preliminary data.</text>
</comment>
<feature type="domain" description="Mechanosensitive ion channel MscS C-terminal" evidence="9">
    <location>
        <begin position="523"/>
        <end position="606"/>
    </location>
</feature>
<dbReference type="GO" id="GO:0008381">
    <property type="term" value="F:mechanosensitive monoatomic ion channel activity"/>
    <property type="evidence" value="ECO:0007669"/>
    <property type="project" value="InterPro"/>
</dbReference>
<keyword evidence="4 7" id="KW-0812">Transmembrane</keyword>
<organism evidence="10 11">
    <name type="scientific">Pseudopedobacter saltans</name>
    <dbReference type="NCBI Taxonomy" id="151895"/>
    <lineage>
        <taxon>Bacteria</taxon>
        <taxon>Pseudomonadati</taxon>
        <taxon>Bacteroidota</taxon>
        <taxon>Sphingobacteriia</taxon>
        <taxon>Sphingobacteriales</taxon>
        <taxon>Sphingobacteriaceae</taxon>
        <taxon>Pseudopedobacter</taxon>
    </lineage>
</organism>
<evidence type="ECO:0000256" key="2">
    <source>
        <dbReference type="ARBA" id="ARBA00008017"/>
    </source>
</evidence>
<dbReference type="Gene3D" id="3.30.70.100">
    <property type="match status" value="1"/>
</dbReference>
<dbReference type="PANTHER" id="PTHR30221">
    <property type="entry name" value="SMALL-CONDUCTANCE MECHANOSENSITIVE CHANNEL"/>
    <property type="match status" value="1"/>
</dbReference>
<dbReference type="AlphaFoldDB" id="A0A2W5FCW7"/>
<evidence type="ECO:0000256" key="6">
    <source>
        <dbReference type="ARBA" id="ARBA00023136"/>
    </source>
</evidence>
<feature type="transmembrane region" description="Helical" evidence="7">
    <location>
        <begin position="402"/>
        <end position="420"/>
    </location>
</feature>
<dbReference type="InterPro" id="IPR045275">
    <property type="entry name" value="MscS_archaea/bacteria_type"/>
</dbReference>
<dbReference type="InterPro" id="IPR023408">
    <property type="entry name" value="MscS_beta-dom_sf"/>
</dbReference>
<feature type="domain" description="Mechanosensitive ion channel MscS" evidence="8">
    <location>
        <begin position="445"/>
        <end position="510"/>
    </location>
</feature>
<keyword evidence="3" id="KW-1003">Cell membrane</keyword>
<dbReference type="InterPro" id="IPR006685">
    <property type="entry name" value="MscS_channel_2nd"/>
</dbReference>
<dbReference type="Proteomes" id="UP000249645">
    <property type="component" value="Unassembled WGS sequence"/>
</dbReference>
<dbReference type="Pfam" id="PF00924">
    <property type="entry name" value="MS_channel_2nd"/>
    <property type="match status" value="1"/>
</dbReference>
<comment type="similarity">
    <text evidence="2">Belongs to the MscS (TC 1.A.23) family.</text>
</comment>
<feature type="transmembrane region" description="Helical" evidence="7">
    <location>
        <begin position="432"/>
        <end position="458"/>
    </location>
</feature>
<evidence type="ECO:0000313" key="11">
    <source>
        <dbReference type="Proteomes" id="UP000249645"/>
    </source>
</evidence>
<evidence type="ECO:0000256" key="4">
    <source>
        <dbReference type="ARBA" id="ARBA00022692"/>
    </source>
</evidence>
<dbReference type="GO" id="GO:0005886">
    <property type="term" value="C:plasma membrane"/>
    <property type="evidence" value="ECO:0007669"/>
    <property type="project" value="UniProtKB-SubCell"/>
</dbReference>
<evidence type="ECO:0000256" key="7">
    <source>
        <dbReference type="SAM" id="Phobius"/>
    </source>
</evidence>